<dbReference type="GO" id="GO:0004674">
    <property type="term" value="F:protein serine/threonine kinase activity"/>
    <property type="evidence" value="ECO:0007669"/>
    <property type="project" value="UniProtKB-KW"/>
</dbReference>
<keyword evidence="1" id="KW-0808">Transferase</keyword>
<dbReference type="Pfam" id="PF00069">
    <property type="entry name" value="Pkinase"/>
    <property type="match status" value="1"/>
</dbReference>
<gene>
    <name evidence="7" type="ORF">SVA_0091</name>
</gene>
<dbReference type="AlphaFoldDB" id="A0A1B4V089"/>
<reference evidence="7 8" key="1">
    <citation type="submission" date="2015-08" db="EMBL/GenBank/DDBJ databases">
        <title>Complete genome sequence of Sulfurifustis variabilis.</title>
        <authorList>
            <person name="Miura A."/>
            <person name="Kojima H."/>
            <person name="Fukui M."/>
        </authorList>
    </citation>
    <scope>NUCLEOTIDE SEQUENCE [LARGE SCALE GENOMIC DNA]</scope>
    <source>
        <strain evidence="8">skN76</strain>
    </source>
</reference>
<dbReference type="RefSeq" id="WP_096457221.1">
    <property type="nucleotide sequence ID" value="NZ_AP014936.1"/>
</dbReference>
<evidence type="ECO:0000313" key="8">
    <source>
        <dbReference type="Proteomes" id="UP000218899"/>
    </source>
</evidence>
<evidence type="ECO:0000256" key="1">
    <source>
        <dbReference type="ARBA" id="ARBA00022679"/>
    </source>
</evidence>
<evidence type="ECO:0000256" key="4">
    <source>
        <dbReference type="ARBA" id="ARBA00022840"/>
    </source>
</evidence>
<accession>A0A1B4V089</accession>
<evidence type="ECO:0000256" key="5">
    <source>
        <dbReference type="PROSITE-ProRule" id="PRU10141"/>
    </source>
</evidence>
<dbReference type="PROSITE" id="PS00107">
    <property type="entry name" value="PROTEIN_KINASE_ATP"/>
    <property type="match status" value="1"/>
</dbReference>
<dbReference type="SUPFAM" id="SSF56112">
    <property type="entry name" value="Protein kinase-like (PK-like)"/>
    <property type="match status" value="1"/>
</dbReference>
<proteinExistence type="predicted"/>
<dbReference type="CDD" id="cd14014">
    <property type="entry name" value="STKc_PknB_like"/>
    <property type="match status" value="1"/>
</dbReference>
<dbReference type="InterPro" id="IPR011009">
    <property type="entry name" value="Kinase-like_dom_sf"/>
</dbReference>
<dbReference type="InterPro" id="IPR000719">
    <property type="entry name" value="Prot_kinase_dom"/>
</dbReference>
<dbReference type="PROSITE" id="PS00108">
    <property type="entry name" value="PROTEIN_KINASE_ST"/>
    <property type="match status" value="1"/>
</dbReference>
<keyword evidence="4 5" id="KW-0067">ATP-binding</keyword>
<dbReference type="Proteomes" id="UP000218899">
    <property type="component" value="Chromosome"/>
</dbReference>
<keyword evidence="7" id="KW-0723">Serine/threonine-protein kinase</keyword>
<dbReference type="PANTHER" id="PTHR43289:SF34">
    <property type="entry name" value="SERINE_THREONINE-PROTEIN KINASE YBDM-RELATED"/>
    <property type="match status" value="1"/>
</dbReference>
<evidence type="ECO:0000259" key="6">
    <source>
        <dbReference type="PROSITE" id="PS50011"/>
    </source>
</evidence>
<dbReference type="InterPro" id="IPR008271">
    <property type="entry name" value="Ser/Thr_kinase_AS"/>
</dbReference>
<dbReference type="InterPro" id="IPR017441">
    <property type="entry name" value="Protein_kinase_ATP_BS"/>
</dbReference>
<dbReference type="PROSITE" id="PS50011">
    <property type="entry name" value="PROTEIN_KINASE_DOM"/>
    <property type="match status" value="1"/>
</dbReference>
<dbReference type="GO" id="GO:0005524">
    <property type="term" value="F:ATP binding"/>
    <property type="evidence" value="ECO:0007669"/>
    <property type="project" value="UniProtKB-UniRule"/>
</dbReference>
<evidence type="ECO:0000256" key="3">
    <source>
        <dbReference type="ARBA" id="ARBA00022777"/>
    </source>
</evidence>
<dbReference type="KEGG" id="sva:SVA_0091"/>
<keyword evidence="3 7" id="KW-0418">Kinase</keyword>
<keyword evidence="2 5" id="KW-0547">Nucleotide-binding</keyword>
<dbReference type="OrthoDB" id="9801841at2"/>
<dbReference type="Gene3D" id="1.10.510.10">
    <property type="entry name" value="Transferase(Phosphotransferase) domain 1"/>
    <property type="match status" value="1"/>
</dbReference>
<evidence type="ECO:0000313" key="7">
    <source>
        <dbReference type="EMBL" id="BAU46673.1"/>
    </source>
</evidence>
<organism evidence="7 8">
    <name type="scientific">Sulfurifustis variabilis</name>
    <dbReference type="NCBI Taxonomy" id="1675686"/>
    <lineage>
        <taxon>Bacteria</taxon>
        <taxon>Pseudomonadati</taxon>
        <taxon>Pseudomonadota</taxon>
        <taxon>Gammaproteobacteria</taxon>
        <taxon>Acidiferrobacterales</taxon>
        <taxon>Acidiferrobacteraceae</taxon>
        <taxon>Sulfurifustis</taxon>
    </lineage>
</organism>
<dbReference type="SMART" id="SM00220">
    <property type="entry name" value="S_TKc"/>
    <property type="match status" value="1"/>
</dbReference>
<feature type="binding site" evidence="5">
    <location>
        <position position="47"/>
    </location>
    <ligand>
        <name>ATP</name>
        <dbReference type="ChEBI" id="CHEBI:30616"/>
    </ligand>
</feature>
<dbReference type="Gene3D" id="3.30.200.20">
    <property type="entry name" value="Phosphorylase Kinase, domain 1"/>
    <property type="match status" value="1"/>
</dbReference>
<dbReference type="EMBL" id="AP014936">
    <property type="protein sequence ID" value="BAU46673.1"/>
    <property type="molecule type" value="Genomic_DNA"/>
</dbReference>
<feature type="domain" description="Protein kinase" evidence="6">
    <location>
        <begin position="18"/>
        <end position="286"/>
    </location>
</feature>
<keyword evidence="8" id="KW-1185">Reference proteome</keyword>
<dbReference type="PANTHER" id="PTHR43289">
    <property type="entry name" value="MITOGEN-ACTIVATED PROTEIN KINASE KINASE KINASE 20-RELATED"/>
    <property type="match status" value="1"/>
</dbReference>
<evidence type="ECO:0000256" key="2">
    <source>
        <dbReference type="ARBA" id="ARBA00022741"/>
    </source>
</evidence>
<name>A0A1B4V089_9GAMM</name>
<sequence length="314" mass="35492">MEIDITNALPAGHELRQYRIVRPLGGGGFSIVYLAHDTAQNRPVVIKEYLPGNQAKRAEDVSVQSLSAETNATFRQGIKRFFEEAAVLAKIRHESIVQVIDFFRDNNTVYIVMQHEEGKDLRWYVKRYGRLPEKFIRSVFTGVLLGLRELHAHHLLHLDIKPANIFLRPGGKPLLLDFGAAQPAYRENRVQAPHTLTLGYAPIEQHRRGHLGPWTDLYAIGASIWTCMSGKAPLPATRRAERDALKPAAKKFARHYSRPLLEAVDWCLRVDQLERPQNVQQLLDFLAREPAPETEPPAGLLGRLGLSWLAKRAG</sequence>
<protein>
    <submittedName>
        <fullName evidence="7">Serine/threonine protein kinase</fullName>
    </submittedName>
</protein>